<evidence type="ECO:0000313" key="1">
    <source>
        <dbReference type="EMBL" id="KAK6626348.1"/>
    </source>
</evidence>
<dbReference type="AlphaFoldDB" id="A0AAN8S2B7"/>
<dbReference type="PANTHER" id="PTHR12948">
    <property type="entry name" value="NEDD8 ULTIMATE BUSTER-1 BS4 PROTEIN"/>
    <property type="match status" value="1"/>
</dbReference>
<dbReference type="EMBL" id="JAWJWE010000037">
    <property type="protein sequence ID" value="KAK6626348.1"/>
    <property type="molecule type" value="Genomic_DNA"/>
</dbReference>
<sequence>MQENHIKVLDSTKADVKLLTEDKTHENYLQVADQSDFLKIIDNYGILNLDIVWCYLNLETITHLPDAEDHLQNSNESALFLRLHLSQSIVLYHNNKFDEAIQLQNGVEQELKYLDINNDQLAHLHLKQINVTFSHTPAEARLALRESQGNLNAEVHVIEMKRHKKKETEEAIKREGKKLGQCINGDCVDPKFHKAVMAVGCSSKIASSHSPCSSHTNFVKALVYCRNIQSKFQIKEKALLITQYSRSVPLVLNINKQNMHYRNLKVLLPRQSELVINKDKVFVDLDSSSDSG</sequence>
<dbReference type="GO" id="GO:2000058">
    <property type="term" value="P:regulation of ubiquitin-dependent protein catabolic process"/>
    <property type="evidence" value="ECO:0007669"/>
    <property type="project" value="TreeGrafter"/>
</dbReference>
<dbReference type="PANTHER" id="PTHR12948:SF3">
    <property type="entry name" value="NEDD8 ULTIMATE BUSTER 1"/>
    <property type="match status" value="1"/>
</dbReference>
<comment type="caution">
    <text evidence="1">The sequence shown here is derived from an EMBL/GenBank/DDBJ whole genome shotgun (WGS) entry which is preliminary data.</text>
</comment>
<reference evidence="1 2" key="1">
    <citation type="submission" date="2023-10" db="EMBL/GenBank/DDBJ databases">
        <title>Genomes of two closely related lineages of the louse Polyplax serrata with different host specificities.</title>
        <authorList>
            <person name="Martinu J."/>
            <person name="Tarabai H."/>
            <person name="Stefka J."/>
            <person name="Hypsa V."/>
        </authorList>
    </citation>
    <scope>NUCLEOTIDE SEQUENCE [LARGE SCALE GENOMIC DNA]</scope>
    <source>
        <strain evidence="1">HR10_N</strain>
    </source>
</reference>
<organism evidence="1 2">
    <name type="scientific">Polyplax serrata</name>
    <name type="common">Common mouse louse</name>
    <dbReference type="NCBI Taxonomy" id="468196"/>
    <lineage>
        <taxon>Eukaryota</taxon>
        <taxon>Metazoa</taxon>
        <taxon>Ecdysozoa</taxon>
        <taxon>Arthropoda</taxon>
        <taxon>Hexapoda</taxon>
        <taxon>Insecta</taxon>
        <taxon>Pterygota</taxon>
        <taxon>Neoptera</taxon>
        <taxon>Paraneoptera</taxon>
        <taxon>Psocodea</taxon>
        <taxon>Troctomorpha</taxon>
        <taxon>Phthiraptera</taxon>
        <taxon>Anoplura</taxon>
        <taxon>Polyplacidae</taxon>
        <taxon>Polyplax</taxon>
    </lineage>
</organism>
<gene>
    <name evidence="1" type="ORF">RUM43_006659</name>
</gene>
<dbReference type="InterPro" id="IPR039749">
    <property type="entry name" value="NUB1"/>
</dbReference>
<name>A0AAN8S2B7_POLSC</name>
<accession>A0AAN8S2B7</accession>
<protein>
    <submittedName>
        <fullName evidence="1">Uncharacterized protein</fullName>
    </submittedName>
</protein>
<dbReference type="Proteomes" id="UP001372834">
    <property type="component" value="Unassembled WGS sequence"/>
</dbReference>
<evidence type="ECO:0000313" key="2">
    <source>
        <dbReference type="Proteomes" id="UP001372834"/>
    </source>
</evidence>
<proteinExistence type="predicted"/>